<dbReference type="RefSeq" id="WP_007640101.1">
    <property type="nucleotide sequence ID" value="NC_020514.1"/>
</dbReference>
<dbReference type="STRING" id="1129794.C427_3029"/>
<dbReference type="HOGENOM" id="CLU_2509692_0_0_6"/>
<reference evidence="1 2" key="1">
    <citation type="journal article" date="2013" name="Genome Announc.">
        <title>Complete Genome Sequence of Glaciecola psychrophila Strain 170T.</title>
        <authorList>
            <person name="Yin J."/>
            <person name="Chen J."/>
            <person name="Liu G."/>
            <person name="Yu Y."/>
            <person name="Song L."/>
            <person name="Wang X."/>
            <person name="Qu X."/>
        </authorList>
    </citation>
    <scope>NUCLEOTIDE SEQUENCE [LARGE SCALE GENOMIC DNA]</scope>
    <source>
        <strain evidence="1 2">170</strain>
    </source>
</reference>
<gene>
    <name evidence="1" type="ORF">C427_3029</name>
</gene>
<name>K7A8R8_9ALTE</name>
<dbReference type="KEGG" id="gps:C427_3029"/>
<evidence type="ECO:0000313" key="1">
    <source>
        <dbReference type="EMBL" id="AGH45138.1"/>
    </source>
</evidence>
<dbReference type="AlphaFoldDB" id="K7A8R8"/>
<keyword evidence="2" id="KW-1185">Reference proteome</keyword>
<organism evidence="1 2">
    <name type="scientific">Paraglaciecola psychrophila 170</name>
    <dbReference type="NCBI Taxonomy" id="1129794"/>
    <lineage>
        <taxon>Bacteria</taxon>
        <taxon>Pseudomonadati</taxon>
        <taxon>Pseudomonadota</taxon>
        <taxon>Gammaproteobacteria</taxon>
        <taxon>Alteromonadales</taxon>
        <taxon>Alteromonadaceae</taxon>
        <taxon>Paraglaciecola</taxon>
    </lineage>
</organism>
<protein>
    <submittedName>
        <fullName evidence="1">Uncharacterized protein</fullName>
    </submittedName>
</protein>
<accession>K7A8R8</accession>
<sequence>MISSSFFTTSNKTWQYLGTGSINNIRLGVIKAYDYGEPLNQYIQLNINNDRLQILTGEDDVLSRAVNMMVADRIDKSLHCFFAKR</sequence>
<proteinExistence type="predicted"/>
<dbReference type="PATRIC" id="fig|1129794.4.peg.3012"/>
<evidence type="ECO:0000313" key="2">
    <source>
        <dbReference type="Proteomes" id="UP000011864"/>
    </source>
</evidence>
<dbReference type="Proteomes" id="UP000011864">
    <property type="component" value="Chromosome"/>
</dbReference>
<dbReference type="EMBL" id="CP003837">
    <property type="protein sequence ID" value="AGH45138.1"/>
    <property type="molecule type" value="Genomic_DNA"/>
</dbReference>
<dbReference type="OrthoDB" id="245568at2"/>